<sequence>MRVCLLLHVAFQGKSEMMMSWHCTLGR</sequence>
<name>A0A0A9FXS7_ARUDO</name>
<organism evidence="1">
    <name type="scientific">Arundo donax</name>
    <name type="common">Giant reed</name>
    <name type="synonym">Donax arundinaceus</name>
    <dbReference type="NCBI Taxonomy" id="35708"/>
    <lineage>
        <taxon>Eukaryota</taxon>
        <taxon>Viridiplantae</taxon>
        <taxon>Streptophyta</taxon>
        <taxon>Embryophyta</taxon>
        <taxon>Tracheophyta</taxon>
        <taxon>Spermatophyta</taxon>
        <taxon>Magnoliopsida</taxon>
        <taxon>Liliopsida</taxon>
        <taxon>Poales</taxon>
        <taxon>Poaceae</taxon>
        <taxon>PACMAD clade</taxon>
        <taxon>Arundinoideae</taxon>
        <taxon>Arundineae</taxon>
        <taxon>Arundo</taxon>
    </lineage>
</organism>
<proteinExistence type="predicted"/>
<evidence type="ECO:0000313" key="1">
    <source>
        <dbReference type="EMBL" id="JAE17620.1"/>
    </source>
</evidence>
<dbReference type="EMBL" id="GBRH01180276">
    <property type="protein sequence ID" value="JAE17620.1"/>
    <property type="molecule type" value="Transcribed_RNA"/>
</dbReference>
<reference evidence="1" key="2">
    <citation type="journal article" date="2015" name="Data Brief">
        <title>Shoot transcriptome of the giant reed, Arundo donax.</title>
        <authorList>
            <person name="Barrero R.A."/>
            <person name="Guerrero F.D."/>
            <person name="Moolhuijzen P."/>
            <person name="Goolsby J.A."/>
            <person name="Tidwell J."/>
            <person name="Bellgard S.E."/>
            <person name="Bellgard M.I."/>
        </authorList>
    </citation>
    <scope>NUCLEOTIDE SEQUENCE</scope>
    <source>
        <tissue evidence="1">Shoot tissue taken approximately 20 cm above the soil surface</tissue>
    </source>
</reference>
<reference evidence="1" key="1">
    <citation type="submission" date="2014-09" db="EMBL/GenBank/DDBJ databases">
        <authorList>
            <person name="Magalhaes I.L.F."/>
            <person name="Oliveira U."/>
            <person name="Santos F.R."/>
            <person name="Vidigal T.H.D.A."/>
            <person name="Brescovit A.D."/>
            <person name="Santos A.J."/>
        </authorList>
    </citation>
    <scope>NUCLEOTIDE SEQUENCE</scope>
    <source>
        <tissue evidence="1">Shoot tissue taken approximately 20 cm above the soil surface</tissue>
    </source>
</reference>
<protein>
    <submittedName>
        <fullName evidence="1">Uncharacterized protein</fullName>
    </submittedName>
</protein>
<dbReference type="AlphaFoldDB" id="A0A0A9FXS7"/>
<accession>A0A0A9FXS7</accession>